<feature type="transmembrane region" description="Helical" evidence="2">
    <location>
        <begin position="319"/>
        <end position="337"/>
    </location>
</feature>
<evidence type="ECO:0000313" key="4">
    <source>
        <dbReference type="EMBL" id="MFC6011540.1"/>
    </source>
</evidence>
<keyword evidence="2" id="KW-0472">Membrane</keyword>
<feature type="transmembrane region" description="Helical" evidence="2">
    <location>
        <begin position="373"/>
        <end position="391"/>
    </location>
</feature>
<evidence type="ECO:0000259" key="3">
    <source>
        <dbReference type="Pfam" id="PF06738"/>
    </source>
</evidence>
<reference evidence="5" key="1">
    <citation type="journal article" date="2019" name="Int. J. Syst. Evol. Microbiol.">
        <title>The Global Catalogue of Microorganisms (GCM) 10K type strain sequencing project: providing services to taxonomists for standard genome sequencing and annotation.</title>
        <authorList>
            <consortium name="The Broad Institute Genomics Platform"/>
            <consortium name="The Broad Institute Genome Sequencing Center for Infectious Disease"/>
            <person name="Wu L."/>
            <person name="Ma J."/>
        </authorList>
    </citation>
    <scope>NUCLEOTIDE SEQUENCE [LARGE SCALE GENOMIC DNA]</scope>
    <source>
        <strain evidence="5">CCUG 36956</strain>
    </source>
</reference>
<gene>
    <name evidence="4" type="ORF">ACFP3H_10800</name>
</gene>
<keyword evidence="2" id="KW-0812">Transmembrane</keyword>
<feature type="domain" description="Threonine/serine exporter-like N-terminal" evidence="3">
    <location>
        <begin position="42"/>
        <end position="279"/>
    </location>
</feature>
<organism evidence="4 5">
    <name type="scientific">Nocardia lasii</name>
    <dbReference type="NCBI Taxonomy" id="1616107"/>
    <lineage>
        <taxon>Bacteria</taxon>
        <taxon>Bacillati</taxon>
        <taxon>Actinomycetota</taxon>
        <taxon>Actinomycetes</taxon>
        <taxon>Mycobacteriales</taxon>
        <taxon>Nocardiaceae</taxon>
        <taxon>Nocardia</taxon>
    </lineage>
</organism>
<feature type="transmembrane region" description="Helical" evidence="2">
    <location>
        <begin position="411"/>
        <end position="431"/>
    </location>
</feature>
<name>A0ABW1JQR3_9NOCA</name>
<dbReference type="PANTHER" id="PTHR31082">
    <property type="entry name" value="PHEROMONE-REGULATED MEMBRANE PROTEIN 10"/>
    <property type="match status" value="1"/>
</dbReference>
<dbReference type="Proteomes" id="UP001596223">
    <property type="component" value="Unassembled WGS sequence"/>
</dbReference>
<dbReference type="InterPro" id="IPR010619">
    <property type="entry name" value="ThrE-like_N"/>
</dbReference>
<feature type="transmembrane region" description="Helical" evidence="2">
    <location>
        <begin position="343"/>
        <end position="361"/>
    </location>
</feature>
<accession>A0ABW1JQR3</accession>
<feature type="transmembrane region" description="Helical" evidence="2">
    <location>
        <begin position="226"/>
        <end position="247"/>
    </location>
</feature>
<feature type="transmembrane region" description="Helical" evidence="2">
    <location>
        <begin position="147"/>
        <end position="165"/>
    </location>
</feature>
<proteinExistence type="inferred from homology"/>
<keyword evidence="5" id="KW-1185">Reference proteome</keyword>
<evidence type="ECO:0000256" key="2">
    <source>
        <dbReference type="SAM" id="Phobius"/>
    </source>
</evidence>
<evidence type="ECO:0000256" key="1">
    <source>
        <dbReference type="ARBA" id="ARBA00034125"/>
    </source>
</evidence>
<dbReference type="PANTHER" id="PTHR31082:SF4">
    <property type="entry name" value="PHEROMONE-REGULATED MEMBRANE PROTEIN 10"/>
    <property type="match status" value="1"/>
</dbReference>
<dbReference type="InterPro" id="IPR051361">
    <property type="entry name" value="ThrE/Ser_Exporter"/>
</dbReference>
<dbReference type="Pfam" id="PF06738">
    <property type="entry name" value="ThrE"/>
    <property type="match status" value="1"/>
</dbReference>
<dbReference type="EMBL" id="JBHSQN010000005">
    <property type="protein sequence ID" value="MFC6011540.1"/>
    <property type="molecule type" value="Genomic_DNA"/>
</dbReference>
<protein>
    <submittedName>
        <fullName evidence="4">Threonine/serine exporter ThrE family protein</fullName>
    </submittedName>
</protein>
<feature type="transmembrane region" description="Helical" evidence="2">
    <location>
        <begin position="289"/>
        <end position="307"/>
    </location>
</feature>
<feature type="transmembrane region" description="Helical" evidence="2">
    <location>
        <begin position="171"/>
        <end position="190"/>
    </location>
</feature>
<sequence>MTRHRVTHAIAKIREEYEKAPPPSDHHPPVDPPVPADLLNMLCRIGVALVGAGETSARVQAILDKLSRRYGTDNIHFMVLPTAVFVRVHTDDGAALDMLDARVGTLPLDQIDGLYRLIDHIEQDAPPPTQATKDLDKILTQKPGSPPWLILLGQVVLTVGIGMMLNPGARALVGYVVLGLVVGILTQLAARVKLLSTALPVVASAVVAVLAYGFPGALAGGQPQQLLIPAVATLLPGAMLTNGTIELATGSMVAGASRVVYGINMLFLLALGSYVGISVLGALSTPPVSHAQLGWWAGLVGVLLIGLGHSWRSSAPVNTIGWLLLVLYVTYVAQLIGKHVSGPLTGTFLGGVVAVNAAYLIQRRKHAPPTQVAFLPAFWMLVPGGISLTGISDLVTSSLSGATTGGLEVLVSALLSVMSIALGVMVGSGLATAHGVNTFLGSVVPNHLPWHHRGTDADVHAVADAGKKSDSDS</sequence>
<feature type="transmembrane region" description="Helical" evidence="2">
    <location>
        <begin position="259"/>
        <end position="283"/>
    </location>
</feature>
<keyword evidence="2" id="KW-1133">Transmembrane helix</keyword>
<comment type="caution">
    <text evidence="4">The sequence shown here is derived from an EMBL/GenBank/DDBJ whole genome shotgun (WGS) entry which is preliminary data.</text>
</comment>
<evidence type="ECO:0000313" key="5">
    <source>
        <dbReference type="Proteomes" id="UP001596223"/>
    </source>
</evidence>
<comment type="similarity">
    <text evidence="1">Belongs to the ThrE exporter (TC 2.A.79) family.</text>
</comment>
<dbReference type="RefSeq" id="WP_378603399.1">
    <property type="nucleotide sequence ID" value="NZ_JBHSQN010000005.1"/>
</dbReference>
<feature type="transmembrane region" description="Helical" evidence="2">
    <location>
        <begin position="197"/>
        <end position="214"/>
    </location>
</feature>